<evidence type="ECO:0000256" key="1">
    <source>
        <dbReference type="ARBA" id="ARBA00006018"/>
    </source>
</evidence>
<dbReference type="Gene3D" id="2.30.30.140">
    <property type="match status" value="1"/>
</dbReference>
<comment type="similarity">
    <text evidence="1">Belongs to the HupF/HypC family.</text>
</comment>
<proteinExistence type="inferred from homology"/>
<accession>A0A2M8KGJ9</accession>
<dbReference type="Pfam" id="PF01455">
    <property type="entry name" value="HupF_HypC"/>
    <property type="match status" value="1"/>
</dbReference>
<dbReference type="SUPFAM" id="SSF159127">
    <property type="entry name" value="HupF/HypC-like"/>
    <property type="match status" value="1"/>
</dbReference>
<reference evidence="3" key="1">
    <citation type="submission" date="2017-09" db="EMBL/GenBank/DDBJ databases">
        <title>Depth-based differentiation of microbial function through sediment-hosted aquifers and enrichment of novel symbionts in the deep terrestrial subsurface.</title>
        <authorList>
            <person name="Probst A.J."/>
            <person name="Ladd B."/>
            <person name="Jarett J.K."/>
            <person name="Geller-Mcgrath D.E."/>
            <person name="Sieber C.M.K."/>
            <person name="Emerson J.B."/>
            <person name="Anantharaman K."/>
            <person name="Thomas B.C."/>
            <person name="Malmstrom R."/>
            <person name="Stieglmeier M."/>
            <person name="Klingl A."/>
            <person name="Woyke T."/>
            <person name="Ryan C.M."/>
            <person name="Banfield J.F."/>
        </authorList>
    </citation>
    <scope>NUCLEOTIDE SEQUENCE [LARGE SCALE GENOMIC DNA]</scope>
</reference>
<protein>
    <submittedName>
        <fullName evidence="2">HypC/HybG/HupF family hydrogenase formation chaperone</fullName>
    </submittedName>
</protein>
<dbReference type="EMBL" id="PFDZ01000055">
    <property type="protein sequence ID" value="PJE59017.1"/>
    <property type="molecule type" value="Genomic_DNA"/>
</dbReference>
<evidence type="ECO:0000313" key="3">
    <source>
        <dbReference type="Proteomes" id="UP000231255"/>
    </source>
</evidence>
<feature type="non-terminal residue" evidence="2">
    <location>
        <position position="39"/>
    </location>
</feature>
<gene>
    <name evidence="2" type="ORF">COU84_02435</name>
</gene>
<dbReference type="AlphaFoldDB" id="A0A2M8KGJ9"/>
<dbReference type="InterPro" id="IPR001109">
    <property type="entry name" value="Hydrogenase_HupF/HypC"/>
</dbReference>
<name>A0A2M8KGJ9_9BACT</name>
<organism evidence="2 3">
    <name type="scientific">Candidatus Portnoybacteria bacterium CG10_big_fil_rev_8_21_14_0_10_43_39</name>
    <dbReference type="NCBI Taxonomy" id="1974815"/>
    <lineage>
        <taxon>Bacteria</taxon>
        <taxon>Candidatus Portnoyibacteriota</taxon>
    </lineage>
</organism>
<evidence type="ECO:0000313" key="2">
    <source>
        <dbReference type="EMBL" id="PJE59017.1"/>
    </source>
</evidence>
<comment type="caution">
    <text evidence="2">The sequence shown here is derived from an EMBL/GenBank/DDBJ whole genome shotgun (WGS) entry which is preliminary data.</text>
</comment>
<sequence length="39" mass="4315">MCLATPSKVIKIKDDWATVKSGNHAHRVNLSLLKNIRVG</sequence>
<dbReference type="Proteomes" id="UP000231255">
    <property type="component" value="Unassembled WGS sequence"/>
</dbReference>